<evidence type="ECO:0000313" key="2">
    <source>
        <dbReference type="EMBL" id="KAB1212361.1"/>
    </source>
</evidence>
<protein>
    <submittedName>
        <fullName evidence="2">Uncharacterized protein</fullName>
    </submittedName>
</protein>
<name>A0A6A1VHX0_9ROSI</name>
<dbReference type="Proteomes" id="UP000516437">
    <property type="component" value="Chromosome 5"/>
</dbReference>
<keyword evidence="3" id="KW-1185">Reference proteome</keyword>
<dbReference type="AlphaFoldDB" id="A0A6A1VHX0"/>
<reference evidence="2 3" key="1">
    <citation type="journal article" date="2019" name="Plant Biotechnol. J.">
        <title>The red bayberry genome and genetic basis of sex determination.</title>
        <authorList>
            <person name="Jia H.M."/>
            <person name="Jia H.J."/>
            <person name="Cai Q.L."/>
            <person name="Wang Y."/>
            <person name="Zhao H.B."/>
            <person name="Yang W.F."/>
            <person name="Wang G.Y."/>
            <person name="Li Y.H."/>
            <person name="Zhan D.L."/>
            <person name="Shen Y.T."/>
            <person name="Niu Q.F."/>
            <person name="Chang L."/>
            <person name="Qiu J."/>
            <person name="Zhao L."/>
            <person name="Xie H.B."/>
            <person name="Fu W.Y."/>
            <person name="Jin J."/>
            <person name="Li X.W."/>
            <person name="Jiao Y."/>
            <person name="Zhou C.C."/>
            <person name="Tu T."/>
            <person name="Chai C.Y."/>
            <person name="Gao J.L."/>
            <person name="Fan L.J."/>
            <person name="van de Weg E."/>
            <person name="Wang J.Y."/>
            <person name="Gao Z.S."/>
        </authorList>
    </citation>
    <scope>NUCLEOTIDE SEQUENCE [LARGE SCALE GENOMIC DNA]</scope>
    <source>
        <tissue evidence="2">Leaves</tissue>
    </source>
</reference>
<accession>A0A6A1VHX0</accession>
<sequence>MGDEFDWDSDEWEAKVMEEEKGKYLALDGFAPAGVGYGNVKEDTAEKAKKKKGDDTCGSADGANSAGADGAEAAKD</sequence>
<proteinExistence type="predicted"/>
<organism evidence="2 3">
    <name type="scientific">Morella rubra</name>
    <name type="common">Chinese bayberry</name>
    <dbReference type="NCBI Taxonomy" id="262757"/>
    <lineage>
        <taxon>Eukaryota</taxon>
        <taxon>Viridiplantae</taxon>
        <taxon>Streptophyta</taxon>
        <taxon>Embryophyta</taxon>
        <taxon>Tracheophyta</taxon>
        <taxon>Spermatophyta</taxon>
        <taxon>Magnoliopsida</taxon>
        <taxon>eudicotyledons</taxon>
        <taxon>Gunneridae</taxon>
        <taxon>Pentapetalae</taxon>
        <taxon>rosids</taxon>
        <taxon>fabids</taxon>
        <taxon>Fagales</taxon>
        <taxon>Myricaceae</taxon>
        <taxon>Morella</taxon>
    </lineage>
</organism>
<comment type="caution">
    <text evidence="2">The sequence shown here is derived from an EMBL/GenBank/DDBJ whole genome shotgun (WGS) entry which is preliminary data.</text>
</comment>
<dbReference type="EMBL" id="RXIC02000023">
    <property type="protein sequence ID" value="KAB1212361.1"/>
    <property type="molecule type" value="Genomic_DNA"/>
</dbReference>
<evidence type="ECO:0000313" key="3">
    <source>
        <dbReference type="Proteomes" id="UP000516437"/>
    </source>
</evidence>
<feature type="region of interest" description="Disordered" evidence="1">
    <location>
        <begin position="48"/>
        <end position="76"/>
    </location>
</feature>
<evidence type="ECO:0000256" key="1">
    <source>
        <dbReference type="SAM" id="MobiDB-lite"/>
    </source>
</evidence>
<gene>
    <name evidence="2" type="ORF">CJ030_MR5G025129</name>
</gene>
<feature type="compositionally biased region" description="Low complexity" evidence="1">
    <location>
        <begin position="56"/>
        <end position="76"/>
    </location>
</feature>